<proteinExistence type="predicted"/>
<accession>A0A947DJX1</accession>
<reference evidence="1" key="2">
    <citation type="journal article" date="2021" name="Mar. Drugs">
        <title>Genome Reduction and Secondary Metabolism of the Marine Sponge-Associated Cyanobacterium Leptothoe.</title>
        <authorList>
            <person name="Konstantinou D."/>
            <person name="Popin R.V."/>
            <person name="Fewer D.P."/>
            <person name="Sivonen K."/>
            <person name="Gkelis S."/>
        </authorList>
    </citation>
    <scope>NUCLEOTIDE SEQUENCE</scope>
    <source>
        <strain evidence="1">TAU-MAC 1115</strain>
    </source>
</reference>
<dbReference type="EMBL" id="JADOES010000047">
    <property type="protein sequence ID" value="MBT9317474.1"/>
    <property type="molecule type" value="Genomic_DNA"/>
</dbReference>
<evidence type="ECO:0000313" key="1">
    <source>
        <dbReference type="EMBL" id="MBT9317474.1"/>
    </source>
</evidence>
<keyword evidence="2" id="KW-1185">Reference proteome</keyword>
<comment type="caution">
    <text evidence="1">The sequence shown here is derived from an EMBL/GenBank/DDBJ whole genome shotgun (WGS) entry which is preliminary data.</text>
</comment>
<dbReference type="AlphaFoldDB" id="A0A947DJX1"/>
<dbReference type="RefSeq" id="WP_215610536.1">
    <property type="nucleotide sequence ID" value="NZ_JADOES010000047.1"/>
</dbReference>
<evidence type="ECO:0000313" key="2">
    <source>
        <dbReference type="Proteomes" id="UP000717364"/>
    </source>
</evidence>
<dbReference type="Pfam" id="PF20102">
    <property type="entry name" value="DUF6492"/>
    <property type="match status" value="1"/>
</dbReference>
<organism evidence="1 2">
    <name type="scientific">Leptothoe spongobia TAU-MAC 1115</name>
    <dbReference type="NCBI Taxonomy" id="1967444"/>
    <lineage>
        <taxon>Bacteria</taxon>
        <taxon>Bacillati</taxon>
        <taxon>Cyanobacteriota</taxon>
        <taxon>Cyanophyceae</taxon>
        <taxon>Nodosilineales</taxon>
        <taxon>Cymatolegaceae</taxon>
        <taxon>Leptothoe</taxon>
        <taxon>Leptothoe spongobia</taxon>
    </lineage>
</organism>
<dbReference type="Proteomes" id="UP000717364">
    <property type="component" value="Unassembled WGS sequence"/>
</dbReference>
<sequence>MTELTYAFITPSYAPDFQRCQLLCWSIKQFISFPINHYIVVDSTDYKLFSQLADKNTKILTKEEIFPPWFRKVPFLTKKNVWINLQGYKSGNWLLRGWLVQQLIKLSAAEYTSEEVLIFADSDAAFITRFDVRNLVDIEQNQVRLFRVPHTTDHDYKLDGNGNGKKWKDAAKRLLSLPKESNYYDFYVSQIVTWRRSNLLKLYAHIEEKYNENWLKVMSGERDLSEYVLYGLFVNYVLGEGAGHYDDHLQKICQSYWKEESMSFDEVKEFVRIAKSKGFKSVMVSAKSDIDISIEQFQSMLFQKVEV</sequence>
<dbReference type="InterPro" id="IPR045499">
    <property type="entry name" value="DUF6492"/>
</dbReference>
<reference evidence="1" key="1">
    <citation type="submission" date="2020-11" db="EMBL/GenBank/DDBJ databases">
        <authorList>
            <person name="Konstantinou D."/>
            <person name="Gkelis S."/>
            <person name="Popin R."/>
            <person name="Fewer D."/>
            <person name="Sivonen K."/>
        </authorList>
    </citation>
    <scope>NUCLEOTIDE SEQUENCE</scope>
    <source>
        <strain evidence="1">TAU-MAC 1115</strain>
    </source>
</reference>
<gene>
    <name evidence="1" type="ORF">IXB50_18785</name>
</gene>
<name>A0A947DJX1_9CYAN</name>
<protein>
    <submittedName>
        <fullName evidence="1">Uncharacterized protein</fullName>
    </submittedName>
</protein>